<evidence type="ECO:0000313" key="8">
    <source>
        <dbReference type="Proteomes" id="UP000197032"/>
    </source>
</evidence>
<dbReference type="PANTHER" id="PTHR18895:SF74">
    <property type="entry name" value="MTRF1L RELEASE FACTOR GLUTAMINE METHYLTRANSFERASE"/>
    <property type="match status" value="1"/>
</dbReference>
<dbReference type="HAMAP" id="MF_02126">
    <property type="entry name" value="RF_methyltr_PrmC"/>
    <property type="match status" value="1"/>
</dbReference>
<comment type="caution">
    <text evidence="4">Lacks conserved residue(s) required for the propagation of feature annotation.</text>
</comment>
<dbReference type="Gene3D" id="1.10.8.10">
    <property type="entry name" value="DNA helicase RuvA subunit, C-terminal domain"/>
    <property type="match status" value="1"/>
</dbReference>
<feature type="domain" description="Methyltransferase" evidence="5">
    <location>
        <begin position="121"/>
        <end position="278"/>
    </location>
</feature>
<dbReference type="SUPFAM" id="SSF53335">
    <property type="entry name" value="S-adenosyl-L-methionine-dependent methyltransferases"/>
    <property type="match status" value="1"/>
</dbReference>
<dbReference type="Pfam" id="PF17827">
    <property type="entry name" value="PrmC_N"/>
    <property type="match status" value="1"/>
</dbReference>
<dbReference type="NCBIfam" id="TIGR00536">
    <property type="entry name" value="hemK_fam"/>
    <property type="match status" value="1"/>
</dbReference>
<dbReference type="InterPro" id="IPR050320">
    <property type="entry name" value="N5-glutamine_MTase"/>
</dbReference>
<dbReference type="AlphaFoldDB" id="A0A1Z5HWA2"/>
<evidence type="ECO:0000256" key="3">
    <source>
        <dbReference type="ARBA" id="ARBA00022691"/>
    </source>
</evidence>
<comment type="catalytic activity">
    <reaction evidence="4">
        <text>L-glutaminyl-[peptide chain release factor] + S-adenosyl-L-methionine = N(5)-methyl-L-glutaminyl-[peptide chain release factor] + S-adenosyl-L-homocysteine + H(+)</text>
        <dbReference type="Rhea" id="RHEA:42896"/>
        <dbReference type="Rhea" id="RHEA-COMP:10271"/>
        <dbReference type="Rhea" id="RHEA-COMP:10272"/>
        <dbReference type="ChEBI" id="CHEBI:15378"/>
        <dbReference type="ChEBI" id="CHEBI:30011"/>
        <dbReference type="ChEBI" id="CHEBI:57856"/>
        <dbReference type="ChEBI" id="CHEBI:59789"/>
        <dbReference type="ChEBI" id="CHEBI:61891"/>
        <dbReference type="EC" id="2.1.1.297"/>
    </reaction>
</comment>
<keyword evidence="3 4" id="KW-0949">S-adenosyl-L-methionine</keyword>
<dbReference type="CDD" id="cd02440">
    <property type="entry name" value="AdoMet_MTases"/>
    <property type="match status" value="1"/>
</dbReference>
<proteinExistence type="inferred from homology"/>
<keyword evidence="2 4" id="KW-0808">Transferase</keyword>
<dbReference type="InterPro" id="IPR019874">
    <property type="entry name" value="RF_methyltr_PrmC"/>
</dbReference>
<feature type="binding site" evidence="4">
    <location>
        <begin position="126"/>
        <end position="130"/>
    </location>
    <ligand>
        <name>S-adenosyl-L-methionine</name>
        <dbReference type="ChEBI" id="CHEBI:59789"/>
    </ligand>
</feature>
<dbReference type="EMBL" id="BDGJ01000168">
    <property type="protein sequence ID" value="GAW93816.1"/>
    <property type="molecule type" value="Genomic_DNA"/>
</dbReference>
<evidence type="ECO:0000313" key="7">
    <source>
        <dbReference type="EMBL" id="GAW93816.1"/>
    </source>
</evidence>
<comment type="function">
    <text evidence="4">Methylates the class 1 translation termination release factors RF1/PrfA and RF2/PrfB on the glutamine residue of the universally conserved GGQ motif.</text>
</comment>
<sequence>MERLPAVTARKAIKEAKDRLERAGIETALSEAQQLLGYVLGCSRTALLIRVDQILTAGDYEKYMSLVKKRAERYPLQYLTGHQEFMAMDFLVNPNVLIPRPDTEVVVETALELIKKYNYRSVVDVGTGSGAIAISLARLATGIQVYAVDFSQEALKLARENALRLGVAKQVKFIQGDLLGPFFLQEKEKKHRIRQFDLVVSNPPYIPSAQIENLQPEVRYEPRAALDGGPDGLEVYRRLIPQAADVLRPEGHLVLEIGCDQAEQVVSLIRTNGCFEHIQVGKDYARRDRVVVARRR</sequence>
<name>A0A1Z5HWA2_9FIRM</name>
<feature type="binding site" evidence="4">
    <location>
        <begin position="202"/>
        <end position="205"/>
    </location>
    <ligand>
        <name>substrate</name>
    </ligand>
</feature>
<dbReference type="PANTHER" id="PTHR18895">
    <property type="entry name" value="HEMK METHYLTRANSFERASE"/>
    <property type="match status" value="1"/>
</dbReference>
<dbReference type="RefSeq" id="WP_088554881.1">
    <property type="nucleotide sequence ID" value="NZ_BDGJ01000168.1"/>
</dbReference>
<dbReference type="OrthoDB" id="9784805at2"/>
<dbReference type="Gene3D" id="3.40.50.150">
    <property type="entry name" value="Vaccinia Virus protein VP39"/>
    <property type="match status" value="1"/>
</dbReference>
<dbReference type="InterPro" id="IPR004556">
    <property type="entry name" value="HemK-like"/>
</dbReference>
<evidence type="ECO:0000256" key="2">
    <source>
        <dbReference type="ARBA" id="ARBA00022679"/>
    </source>
</evidence>
<protein>
    <recommendedName>
        <fullName evidence="4">Release factor glutamine methyltransferase</fullName>
        <shortName evidence="4">RF MTase</shortName>
        <ecNumber evidence="4">2.1.1.297</ecNumber>
    </recommendedName>
    <alternativeName>
        <fullName evidence="4">N5-glutamine methyltransferase PrmC</fullName>
    </alternativeName>
    <alternativeName>
        <fullName evidence="4">Protein-(glutamine-N5) MTase PrmC</fullName>
    </alternativeName>
    <alternativeName>
        <fullName evidence="4">Protein-glutamine N-methyltransferase PrmC</fullName>
    </alternativeName>
</protein>
<evidence type="ECO:0000259" key="6">
    <source>
        <dbReference type="Pfam" id="PF17827"/>
    </source>
</evidence>
<dbReference type="InterPro" id="IPR002052">
    <property type="entry name" value="DNA_methylase_N6_adenine_CS"/>
</dbReference>
<evidence type="ECO:0000259" key="5">
    <source>
        <dbReference type="Pfam" id="PF13847"/>
    </source>
</evidence>
<dbReference type="GO" id="GO:0003676">
    <property type="term" value="F:nucleic acid binding"/>
    <property type="evidence" value="ECO:0007669"/>
    <property type="project" value="InterPro"/>
</dbReference>
<feature type="binding site" evidence="4">
    <location>
        <position position="149"/>
    </location>
    <ligand>
        <name>S-adenosyl-L-methionine</name>
        <dbReference type="ChEBI" id="CHEBI:59789"/>
    </ligand>
</feature>
<feature type="binding site" evidence="4">
    <location>
        <position position="202"/>
    </location>
    <ligand>
        <name>S-adenosyl-L-methionine</name>
        <dbReference type="ChEBI" id="CHEBI:59789"/>
    </ligand>
</feature>
<evidence type="ECO:0000256" key="4">
    <source>
        <dbReference type="HAMAP-Rule" id="MF_02126"/>
    </source>
</evidence>
<feature type="domain" description="Release factor glutamine methyltransferase N-terminal" evidence="6">
    <location>
        <begin position="12"/>
        <end position="81"/>
    </location>
</feature>
<dbReference type="Proteomes" id="UP000197032">
    <property type="component" value="Unassembled WGS sequence"/>
</dbReference>
<reference evidence="8" key="1">
    <citation type="journal article" date="2017" name="Appl. Environ. Microbiol.">
        <title>Genomic analysis of Calderihabitans maritimus KKC1, a thermophilic hydrogenogenic carboxydotrophic bacterium isolated from marine sediment.</title>
        <authorList>
            <person name="Omae K."/>
            <person name="Yoneda Y."/>
            <person name="Fukuyama Y."/>
            <person name="Yoshida T."/>
            <person name="Sako Y."/>
        </authorList>
    </citation>
    <scope>NUCLEOTIDE SEQUENCE [LARGE SCALE GENOMIC DNA]</scope>
    <source>
        <strain evidence="8">KKC1</strain>
    </source>
</reference>
<dbReference type="EC" id="2.1.1.297" evidence="4"/>
<comment type="similarity">
    <text evidence="4">Belongs to the protein N5-glutamine methyltransferase family. PrmC subfamily.</text>
</comment>
<keyword evidence="1 4" id="KW-0489">Methyltransferase</keyword>
<gene>
    <name evidence="4" type="primary">prmC</name>
    <name evidence="7" type="ORF">KKC1_29430</name>
</gene>
<dbReference type="NCBIfam" id="TIGR03534">
    <property type="entry name" value="RF_mod_PrmC"/>
    <property type="match status" value="1"/>
</dbReference>
<organism evidence="7 8">
    <name type="scientific">Calderihabitans maritimus</name>
    <dbReference type="NCBI Taxonomy" id="1246530"/>
    <lineage>
        <taxon>Bacteria</taxon>
        <taxon>Bacillati</taxon>
        <taxon>Bacillota</taxon>
        <taxon>Clostridia</taxon>
        <taxon>Neomoorellales</taxon>
        <taxon>Calderihabitantaceae</taxon>
        <taxon>Calderihabitans</taxon>
    </lineage>
</organism>
<dbReference type="InterPro" id="IPR025714">
    <property type="entry name" value="Methyltranfer_dom"/>
</dbReference>
<dbReference type="InterPro" id="IPR029063">
    <property type="entry name" value="SAM-dependent_MTases_sf"/>
</dbReference>
<dbReference type="InterPro" id="IPR040758">
    <property type="entry name" value="PrmC_N"/>
</dbReference>
<dbReference type="Pfam" id="PF13847">
    <property type="entry name" value="Methyltransf_31"/>
    <property type="match status" value="1"/>
</dbReference>
<evidence type="ECO:0000256" key="1">
    <source>
        <dbReference type="ARBA" id="ARBA00022603"/>
    </source>
</evidence>
<dbReference type="GO" id="GO:0102559">
    <property type="term" value="F:peptide chain release factor N(5)-glutamine methyltransferase activity"/>
    <property type="evidence" value="ECO:0007669"/>
    <property type="project" value="UniProtKB-EC"/>
</dbReference>
<dbReference type="GO" id="GO:0032259">
    <property type="term" value="P:methylation"/>
    <property type="evidence" value="ECO:0007669"/>
    <property type="project" value="UniProtKB-KW"/>
</dbReference>
<comment type="caution">
    <text evidence="7">The sequence shown here is derived from an EMBL/GenBank/DDBJ whole genome shotgun (WGS) entry which is preliminary data.</text>
</comment>
<keyword evidence="8" id="KW-1185">Reference proteome</keyword>
<accession>A0A1Z5HWA2</accession>
<dbReference type="PROSITE" id="PS00092">
    <property type="entry name" value="N6_MTASE"/>
    <property type="match status" value="1"/>
</dbReference>